<accession>A0AAE1D7Y7</accession>
<feature type="region of interest" description="Disordered" evidence="1">
    <location>
        <begin position="29"/>
        <end position="85"/>
    </location>
</feature>
<reference evidence="2" key="1">
    <citation type="journal article" date="2023" name="G3 (Bethesda)">
        <title>A reference genome for the long-term kleptoplast-retaining sea slug Elysia crispata morphotype clarki.</title>
        <authorList>
            <person name="Eastman K.E."/>
            <person name="Pendleton A.L."/>
            <person name="Shaikh M.A."/>
            <person name="Suttiyut T."/>
            <person name="Ogas R."/>
            <person name="Tomko P."/>
            <person name="Gavelis G."/>
            <person name="Widhalm J.R."/>
            <person name="Wisecaver J.H."/>
        </authorList>
    </citation>
    <scope>NUCLEOTIDE SEQUENCE</scope>
    <source>
        <strain evidence="2">ECLA1</strain>
    </source>
</reference>
<dbReference type="EMBL" id="JAWDGP010004965">
    <property type="protein sequence ID" value="KAK3760666.1"/>
    <property type="molecule type" value="Genomic_DNA"/>
</dbReference>
<dbReference type="Proteomes" id="UP001283361">
    <property type="component" value="Unassembled WGS sequence"/>
</dbReference>
<protein>
    <submittedName>
        <fullName evidence="2">Uncharacterized protein</fullName>
    </submittedName>
</protein>
<dbReference type="AlphaFoldDB" id="A0AAE1D7Y7"/>
<organism evidence="2 3">
    <name type="scientific">Elysia crispata</name>
    <name type="common">lettuce slug</name>
    <dbReference type="NCBI Taxonomy" id="231223"/>
    <lineage>
        <taxon>Eukaryota</taxon>
        <taxon>Metazoa</taxon>
        <taxon>Spiralia</taxon>
        <taxon>Lophotrochozoa</taxon>
        <taxon>Mollusca</taxon>
        <taxon>Gastropoda</taxon>
        <taxon>Heterobranchia</taxon>
        <taxon>Euthyneura</taxon>
        <taxon>Panpulmonata</taxon>
        <taxon>Sacoglossa</taxon>
        <taxon>Placobranchoidea</taxon>
        <taxon>Plakobranchidae</taxon>
        <taxon>Elysia</taxon>
    </lineage>
</organism>
<name>A0AAE1D7Y7_9GAST</name>
<evidence type="ECO:0000313" key="2">
    <source>
        <dbReference type="EMBL" id="KAK3760666.1"/>
    </source>
</evidence>
<feature type="compositionally biased region" description="Polar residues" evidence="1">
    <location>
        <begin position="36"/>
        <end position="51"/>
    </location>
</feature>
<keyword evidence="3" id="KW-1185">Reference proteome</keyword>
<gene>
    <name evidence="2" type="ORF">RRG08_066018</name>
</gene>
<comment type="caution">
    <text evidence="2">The sequence shown here is derived from an EMBL/GenBank/DDBJ whole genome shotgun (WGS) entry which is preliminary data.</text>
</comment>
<sequence>MQGDGGGGPRESETLIINTVYGLVRVARNSDAPNRGPTSYGNQSSLISVSTDHSEMDGGDDHFNKRPYLKKIAPRQQVKRPVEGTEKKYDQDFVSADVKTKENMKLNLILIVISRRFFLRKYGVFFL</sequence>
<evidence type="ECO:0000313" key="3">
    <source>
        <dbReference type="Proteomes" id="UP001283361"/>
    </source>
</evidence>
<evidence type="ECO:0000256" key="1">
    <source>
        <dbReference type="SAM" id="MobiDB-lite"/>
    </source>
</evidence>
<feature type="compositionally biased region" description="Basic and acidic residues" evidence="1">
    <location>
        <begin position="52"/>
        <end position="64"/>
    </location>
</feature>
<proteinExistence type="predicted"/>